<dbReference type="Proteomes" id="UP000789396">
    <property type="component" value="Unassembled WGS sequence"/>
</dbReference>
<sequence length="66" mass="7760">MREKPQAMKAHLANHCASCPEDISTYWHKKLTEKINQYTRRLLDTEVARVTNTIYSELKHCDNLTL</sequence>
<proteinExistence type="predicted"/>
<gene>
    <name evidence="1" type="ORF">RFULGI_LOCUS2717</name>
</gene>
<organism evidence="1 2">
    <name type="scientific">Racocetra fulgida</name>
    <dbReference type="NCBI Taxonomy" id="60492"/>
    <lineage>
        <taxon>Eukaryota</taxon>
        <taxon>Fungi</taxon>
        <taxon>Fungi incertae sedis</taxon>
        <taxon>Mucoromycota</taxon>
        <taxon>Glomeromycotina</taxon>
        <taxon>Glomeromycetes</taxon>
        <taxon>Diversisporales</taxon>
        <taxon>Gigasporaceae</taxon>
        <taxon>Racocetra</taxon>
    </lineage>
</organism>
<evidence type="ECO:0000313" key="2">
    <source>
        <dbReference type="Proteomes" id="UP000789396"/>
    </source>
</evidence>
<comment type="caution">
    <text evidence="1">The sequence shown here is derived from an EMBL/GenBank/DDBJ whole genome shotgun (WGS) entry which is preliminary data.</text>
</comment>
<dbReference type="OrthoDB" id="2433784at2759"/>
<accession>A0A9N8ZU07</accession>
<reference evidence="1" key="1">
    <citation type="submission" date="2021-06" db="EMBL/GenBank/DDBJ databases">
        <authorList>
            <person name="Kallberg Y."/>
            <person name="Tangrot J."/>
            <person name="Rosling A."/>
        </authorList>
    </citation>
    <scope>NUCLEOTIDE SEQUENCE</scope>
    <source>
        <strain evidence="1">IN212</strain>
    </source>
</reference>
<keyword evidence="2" id="KW-1185">Reference proteome</keyword>
<name>A0A9N8ZU07_9GLOM</name>
<dbReference type="EMBL" id="CAJVPZ010002140">
    <property type="protein sequence ID" value="CAG8507096.1"/>
    <property type="molecule type" value="Genomic_DNA"/>
</dbReference>
<dbReference type="AlphaFoldDB" id="A0A9N8ZU07"/>
<evidence type="ECO:0000313" key="1">
    <source>
        <dbReference type="EMBL" id="CAG8507096.1"/>
    </source>
</evidence>
<protein>
    <submittedName>
        <fullName evidence="1">18131_t:CDS:1</fullName>
    </submittedName>
</protein>
<feature type="non-terminal residue" evidence="1">
    <location>
        <position position="66"/>
    </location>
</feature>
<feature type="non-terminal residue" evidence="1">
    <location>
        <position position="1"/>
    </location>
</feature>